<protein>
    <submittedName>
        <fullName evidence="1">Uncharacterized protein</fullName>
    </submittedName>
</protein>
<sequence>MPGARVTRNCDNGTITCHSLLDCTAARCGSATLPRDIATGHSRPRSLCFGGFGLEDSSFVKEAQSGVKSRFSLNLASQSFIMPSWGLDFPQTWIELMFKRLKTWIGLMPIITKDLDIVDVQTAKDLDRVDAYSD</sequence>
<evidence type="ECO:0000313" key="1">
    <source>
        <dbReference type="EMBL" id="KAI3681758.1"/>
    </source>
</evidence>
<evidence type="ECO:0000313" key="2">
    <source>
        <dbReference type="Proteomes" id="UP001055879"/>
    </source>
</evidence>
<accession>A0ACB8YDR4</accession>
<dbReference type="Proteomes" id="UP001055879">
    <property type="component" value="Linkage Group LG13"/>
</dbReference>
<organism evidence="1 2">
    <name type="scientific">Arctium lappa</name>
    <name type="common">Greater burdock</name>
    <name type="synonym">Lappa major</name>
    <dbReference type="NCBI Taxonomy" id="4217"/>
    <lineage>
        <taxon>Eukaryota</taxon>
        <taxon>Viridiplantae</taxon>
        <taxon>Streptophyta</taxon>
        <taxon>Embryophyta</taxon>
        <taxon>Tracheophyta</taxon>
        <taxon>Spermatophyta</taxon>
        <taxon>Magnoliopsida</taxon>
        <taxon>eudicotyledons</taxon>
        <taxon>Gunneridae</taxon>
        <taxon>Pentapetalae</taxon>
        <taxon>asterids</taxon>
        <taxon>campanulids</taxon>
        <taxon>Asterales</taxon>
        <taxon>Asteraceae</taxon>
        <taxon>Carduoideae</taxon>
        <taxon>Cardueae</taxon>
        <taxon>Arctiinae</taxon>
        <taxon>Arctium</taxon>
    </lineage>
</organism>
<gene>
    <name evidence="1" type="ORF">L6452_36562</name>
</gene>
<keyword evidence="2" id="KW-1185">Reference proteome</keyword>
<comment type="caution">
    <text evidence="1">The sequence shown here is derived from an EMBL/GenBank/DDBJ whole genome shotgun (WGS) entry which is preliminary data.</text>
</comment>
<reference evidence="1 2" key="2">
    <citation type="journal article" date="2022" name="Mol. Ecol. Resour.">
        <title>The genomes of chicory, endive, great burdock and yacon provide insights into Asteraceae paleo-polyploidization history and plant inulin production.</title>
        <authorList>
            <person name="Fan W."/>
            <person name="Wang S."/>
            <person name="Wang H."/>
            <person name="Wang A."/>
            <person name="Jiang F."/>
            <person name="Liu H."/>
            <person name="Zhao H."/>
            <person name="Xu D."/>
            <person name="Zhang Y."/>
        </authorList>
    </citation>
    <scope>NUCLEOTIDE SEQUENCE [LARGE SCALE GENOMIC DNA]</scope>
    <source>
        <strain evidence="2">cv. Niubang</strain>
    </source>
</reference>
<dbReference type="EMBL" id="CM042059">
    <property type="protein sequence ID" value="KAI3681758.1"/>
    <property type="molecule type" value="Genomic_DNA"/>
</dbReference>
<reference evidence="2" key="1">
    <citation type="journal article" date="2022" name="Mol. Ecol. Resour.">
        <title>The genomes of chicory, endive, great burdock and yacon provide insights into Asteraceae palaeo-polyploidization history and plant inulin production.</title>
        <authorList>
            <person name="Fan W."/>
            <person name="Wang S."/>
            <person name="Wang H."/>
            <person name="Wang A."/>
            <person name="Jiang F."/>
            <person name="Liu H."/>
            <person name="Zhao H."/>
            <person name="Xu D."/>
            <person name="Zhang Y."/>
        </authorList>
    </citation>
    <scope>NUCLEOTIDE SEQUENCE [LARGE SCALE GENOMIC DNA]</scope>
    <source>
        <strain evidence="2">cv. Niubang</strain>
    </source>
</reference>
<proteinExistence type="predicted"/>
<name>A0ACB8YDR4_ARCLA</name>